<dbReference type="Proteomes" id="UP000664940">
    <property type="component" value="Unassembled WGS sequence"/>
</dbReference>
<dbReference type="AlphaFoldDB" id="A0A834AN43"/>
<gene>
    <name evidence="1" type="ORF">HJG60_005185</name>
</gene>
<evidence type="ECO:0000313" key="2">
    <source>
        <dbReference type="Proteomes" id="UP000664940"/>
    </source>
</evidence>
<name>A0A834AN43_9CHIR</name>
<accession>A0A834AN43</accession>
<evidence type="ECO:0000313" key="1">
    <source>
        <dbReference type="EMBL" id="KAF6113804.1"/>
    </source>
</evidence>
<dbReference type="EMBL" id="JABVXQ010000004">
    <property type="protein sequence ID" value="KAF6113804.1"/>
    <property type="molecule type" value="Genomic_DNA"/>
</dbReference>
<sequence>MLKPRMQPWKGWKSWKKTSLICQKNCKTQRMKPCPRLWNLKSSSCRGTRSWMLFEKSTKMQIPRFTR</sequence>
<protein>
    <submittedName>
        <fullName evidence="1">Formin like 2</fullName>
    </submittedName>
</protein>
<comment type="caution">
    <text evidence="1">The sequence shown here is derived from an EMBL/GenBank/DDBJ whole genome shotgun (WGS) entry which is preliminary data.</text>
</comment>
<reference evidence="1 2" key="1">
    <citation type="journal article" date="2020" name="Nature">
        <title>Six reference-quality genomes reveal evolution of bat adaptations.</title>
        <authorList>
            <person name="Jebb D."/>
            <person name="Huang Z."/>
            <person name="Pippel M."/>
            <person name="Hughes G.M."/>
            <person name="Lavrichenko K."/>
            <person name="Devanna P."/>
            <person name="Winkler S."/>
            <person name="Jermiin L.S."/>
            <person name="Skirmuntt E.C."/>
            <person name="Katzourakis A."/>
            <person name="Burkitt-Gray L."/>
            <person name="Ray D.A."/>
            <person name="Sullivan K.A.M."/>
            <person name="Roscito J.G."/>
            <person name="Kirilenko B.M."/>
            <person name="Davalos L.M."/>
            <person name="Corthals A.P."/>
            <person name="Power M.L."/>
            <person name="Jones G."/>
            <person name="Ransome R.D."/>
            <person name="Dechmann D.K.N."/>
            <person name="Locatelli A.G."/>
            <person name="Puechmaille S.J."/>
            <person name="Fedrigo O."/>
            <person name="Jarvis E.D."/>
            <person name="Hiller M."/>
            <person name="Vernes S.C."/>
            <person name="Myers E.W."/>
            <person name="Teeling E.C."/>
        </authorList>
    </citation>
    <scope>NUCLEOTIDE SEQUENCE [LARGE SCALE GENOMIC DNA]</scope>
    <source>
        <strain evidence="1">Bat1K_MPI-CBG_1</strain>
    </source>
</reference>
<proteinExistence type="predicted"/>
<organism evidence="1 2">
    <name type="scientific">Phyllostomus discolor</name>
    <name type="common">pale spear-nosed bat</name>
    <dbReference type="NCBI Taxonomy" id="89673"/>
    <lineage>
        <taxon>Eukaryota</taxon>
        <taxon>Metazoa</taxon>
        <taxon>Chordata</taxon>
        <taxon>Craniata</taxon>
        <taxon>Vertebrata</taxon>
        <taxon>Euteleostomi</taxon>
        <taxon>Mammalia</taxon>
        <taxon>Eutheria</taxon>
        <taxon>Laurasiatheria</taxon>
        <taxon>Chiroptera</taxon>
        <taxon>Yangochiroptera</taxon>
        <taxon>Phyllostomidae</taxon>
        <taxon>Phyllostominae</taxon>
        <taxon>Phyllostomus</taxon>
    </lineage>
</organism>